<feature type="transmembrane region" description="Helical" evidence="1">
    <location>
        <begin position="81"/>
        <end position="100"/>
    </location>
</feature>
<feature type="transmembrane region" description="Helical" evidence="1">
    <location>
        <begin position="107"/>
        <end position="125"/>
    </location>
</feature>
<feature type="transmembrane region" description="Helical" evidence="1">
    <location>
        <begin position="137"/>
        <end position="154"/>
    </location>
</feature>
<organism evidence="2 3">
    <name type="scientific">Marivirga aurantiaca</name>
    <dbReference type="NCBI Taxonomy" id="2802615"/>
    <lineage>
        <taxon>Bacteria</taxon>
        <taxon>Pseudomonadati</taxon>
        <taxon>Bacteroidota</taxon>
        <taxon>Cytophagia</taxon>
        <taxon>Cytophagales</taxon>
        <taxon>Marivirgaceae</taxon>
        <taxon>Marivirga</taxon>
    </lineage>
</organism>
<dbReference type="InterPro" id="IPR054235">
    <property type="entry name" value="DUF6962"/>
</dbReference>
<feature type="transmembrane region" description="Helical" evidence="1">
    <location>
        <begin position="166"/>
        <end position="186"/>
    </location>
</feature>
<keyword evidence="1" id="KW-1133">Transmembrane helix</keyword>
<sequence>MIEHTYIELMGLTLADPLTFLTDLLMAGVCFFCGHRLFYDFGNKYSKLFGLFFLFLGFASFMGGTSHLLDEYLGKIPHLMAWLVQGVAILFVELACVRLIEKNRFRNLLRAITYGLFGIFISRLFNIQSFEVVKVNSTIGLMGFVFVIHLMKYYTTRVTAYLNVPLAIILFLIPAFIHGFGIFYNAWIDQNVISHLLLLPCYYLLYRSVGKVAVIPRMHTQPIPQSEQPQ</sequence>
<name>A0A934WY78_9BACT</name>
<dbReference type="Proteomes" id="UP000611723">
    <property type="component" value="Unassembled WGS sequence"/>
</dbReference>
<dbReference type="AlphaFoldDB" id="A0A934WY78"/>
<proteinExistence type="predicted"/>
<feature type="transmembrane region" description="Helical" evidence="1">
    <location>
        <begin position="192"/>
        <end position="209"/>
    </location>
</feature>
<evidence type="ECO:0000313" key="3">
    <source>
        <dbReference type="Proteomes" id="UP000611723"/>
    </source>
</evidence>
<dbReference type="Pfam" id="PF22285">
    <property type="entry name" value="DUF6962"/>
    <property type="match status" value="1"/>
</dbReference>
<keyword evidence="3" id="KW-1185">Reference proteome</keyword>
<keyword evidence="1" id="KW-0812">Transmembrane</keyword>
<dbReference type="RefSeq" id="WP_201430703.1">
    <property type="nucleotide sequence ID" value="NZ_JAEQBW010000003.1"/>
</dbReference>
<gene>
    <name evidence="2" type="ORF">JKA74_08220</name>
</gene>
<feature type="transmembrane region" description="Helical" evidence="1">
    <location>
        <begin position="20"/>
        <end position="39"/>
    </location>
</feature>
<evidence type="ECO:0000313" key="2">
    <source>
        <dbReference type="EMBL" id="MBK6265020.1"/>
    </source>
</evidence>
<dbReference type="EMBL" id="JAEQBW010000003">
    <property type="protein sequence ID" value="MBK6265020.1"/>
    <property type="molecule type" value="Genomic_DNA"/>
</dbReference>
<reference evidence="2" key="1">
    <citation type="submission" date="2021-01" db="EMBL/GenBank/DDBJ databases">
        <title>Marivirga aurantiaca sp. nov., isolated from intertidal surface sediments.</title>
        <authorList>
            <person name="Zhang M."/>
        </authorList>
    </citation>
    <scope>NUCLEOTIDE SEQUENCE</scope>
    <source>
        <strain evidence="2">S37H4</strain>
    </source>
</reference>
<protein>
    <submittedName>
        <fullName evidence="2">Uncharacterized protein</fullName>
    </submittedName>
</protein>
<keyword evidence="1" id="KW-0472">Membrane</keyword>
<comment type="caution">
    <text evidence="2">The sequence shown here is derived from an EMBL/GenBank/DDBJ whole genome shotgun (WGS) entry which is preliminary data.</text>
</comment>
<evidence type="ECO:0000256" key="1">
    <source>
        <dbReference type="SAM" id="Phobius"/>
    </source>
</evidence>
<accession>A0A934WY78</accession>
<feature type="transmembrane region" description="Helical" evidence="1">
    <location>
        <begin position="51"/>
        <end position="69"/>
    </location>
</feature>